<reference evidence="3 4" key="1">
    <citation type="submission" date="2019-04" db="EMBL/GenBank/DDBJ databases">
        <title>Niastella caeni sp. nov., isolated from activated sludge.</title>
        <authorList>
            <person name="Sheng M."/>
        </authorList>
    </citation>
    <scope>NUCLEOTIDE SEQUENCE [LARGE SCALE GENOMIC DNA]</scope>
    <source>
        <strain evidence="3 4">HX-2-15</strain>
    </source>
</reference>
<feature type="domain" description="DUF1835" evidence="1">
    <location>
        <begin position="2"/>
        <end position="124"/>
    </location>
</feature>
<evidence type="ECO:0000313" key="4">
    <source>
        <dbReference type="Proteomes" id="UP000306918"/>
    </source>
</evidence>
<dbReference type="InterPro" id="IPR022123">
    <property type="entry name" value="DUF3658"/>
</dbReference>
<evidence type="ECO:0000259" key="2">
    <source>
        <dbReference type="Pfam" id="PF12395"/>
    </source>
</evidence>
<organism evidence="3 4">
    <name type="scientific">Niastella caeni</name>
    <dbReference type="NCBI Taxonomy" id="2569763"/>
    <lineage>
        <taxon>Bacteria</taxon>
        <taxon>Pseudomonadati</taxon>
        <taxon>Bacteroidota</taxon>
        <taxon>Chitinophagia</taxon>
        <taxon>Chitinophagales</taxon>
        <taxon>Chitinophagaceae</taxon>
        <taxon>Niastella</taxon>
    </lineage>
</organism>
<dbReference type="Pfam" id="PF08874">
    <property type="entry name" value="DUF1835"/>
    <property type="match status" value="1"/>
</dbReference>
<feature type="domain" description="DUF3658" evidence="2">
    <location>
        <begin position="159"/>
        <end position="263"/>
    </location>
</feature>
<comment type="caution">
    <text evidence="3">The sequence shown here is derived from an EMBL/GenBank/DDBJ whole genome shotgun (WGS) entry which is preliminary data.</text>
</comment>
<evidence type="ECO:0000259" key="1">
    <source>
        <dbReference type="Pfam" id="PF08874"/>
    </source>
</evidence>
<dbReference type="RefSeq" id="WP_136579211.1">
    <property type="nucleotide sequence ID" value="NZ_STFF01000006.1"/>
</dbReference>
<proteinExistence type="predicted"/>
<name>A0A4S8HMN2_9BACT</name>
<dbReference type="OrthoDB" id="648566at2"/>
<dbReference type="Pfam" id="PF12395">
    <property type="entry name" value="DUF3658"/>
    <property type="match status" value="1"/>
</dbReference>
<dbReference type="AlphaFoldDB" id="A0A4S8HMN2"/>
<dbReference type="Proteomes" id="UP000306918">
    <property type="component" value="Unassembled WGS sequence"/>
</dbReference>
<dbReference type="InterPro" id="IPR014973">
    <property type="entry name" value="DUF1835"/>
</dbReference>
<gene>
    <name evidence="3" type="ORF">FAM09_21510</name>
</gene>
<dbReference type="EMBL" id="STFF01000006">
    <property type="protein sequence ID" value="THU35971.1"/>
    <property type="molecule type" value="Genomic_DNA"/>
</dbReference>
<evidence type="ECO:0000313" key="3">
    <source>
        <dbReference type="EMBL" id="THU35971.1"/>
    </source>
</evidence>
<accession>A0A4S8HMN2</accession>
<sequence length="281" mass="32425">MIHIVFNAPDVEVLKKAIELDETLQGDVIQIKDDYAVGPIKDIYTTEGIEARRQWWREVLAGGDYDGKVDTGDVDDMKTVVDLIVRLAHNPDEIVYIWAAQNKHDVSGYYWLMSQLKDFQGRLHILYLNNLPFINEKGLIFYPEWLSQIPPKEFLKAKKLARPITLSEFEVDPDEWTRLQNEEKGVRLLEGGKKLGQKDYDFYDEDLKKYITSDWQKASKIIHNFLHKNKQTTGDAYILWRLKNLLTAGSYDVQGELKGMKDFEVKGKSAQAAAVTEETPQ</sequence>
<keyword evidence="4" id="KW-1185">Reference proteome</keyword>
<protein>
    <submittedName>
        <fullName evidence="3">DUF1835 domain-containing protein</fullName>
    </submittedName>
</protein>